<dbReference type="SUPFAM" id="SSF47226">
    <property type="entry name" value="Histidine-containing phosphotransfer domain, HPT domain"/>
    <property type="match status" value="1"/>
</dbReference>
<reference evidence="2 3" key="1">
    <citation type="submission" date="2010-08" db="EMBL/GenBank/DDBJ databases">
        <title>The draft genome of Desulfovibrio fructosovorans JJ.</title>
        <authorList>
            <consortium name="US DOE Joint Genome Institute (JGI-PGF)"/>
            <person name="Lucas S."/>
            <person name="Copeland A."/>
            <person name="Lapidus A."/>
            <person name="Cheng J.-F."/>
            <person name="Bruce D."/>
            <person name="Goodwin L."/>
            <person name="Pitluck S."/>
            <person name="Land M.L."/>
            <person name="Hauser L."/>
            <person name="Chang Y.-J."/>
            <person name="Jeffries C."/>
            <person name="Wall J.D."/>
            <person name="Stahl D.A."/>
            <person name="Arkin A.P."/>
            <person name="Dehal P."/>
            <person name="Stolyar S.M."/>
            <person name="Hazen T.C."/>
            <person name="Woyke T.J."/>
        </authorList>
    </citation>
    <scope>NUCLEOTIDE SEQUENCE [LARGE SCALE GENOMIC DNA]</scope>
    <source>
        <strain evidence="2 3">JJ</strain>
    </source>
</reference>
<accession>E1K051</accession>
<dbReference type="Gene3D" id="1.20.120.160">
    <property type="entry name" value="HPT domain"/>
    <property type="match status" value="1"/>
</dbReference>
<dbReference type="RefSeq" id="WP_005995643.1">
    <property type="nucleotide sequence ID" value="NZ_AECZ01000027.1"/>
</dbReference>
<comment type="caution">
    <text evidence="2">The sequence shown here is derived from an EMBL/GenBank/DDBJ whole genome shotgun (WGS) entry which is preliminary data.</text>
</comment>
<proteinExistence type="predicted"/>
<feature type="domain" description="HPt" evidence="1">
    <location>
        <begin position="38"/>
        <end position="86"/>
    </location>
</feature>
<dbReference type="Pfam" id="PF01627">
    <property type="entry name" value="Hpt"/>
    <property type="match status" value="1"/>
</dbReference>
<sequence>MPDNLQRARAFLLETHQLGPAETEEALCVAASVLRMGLTRLDAAIRAGDGEQCAEQAHALKGNLLNLGLPDLAALAAKAMEPARTEDFEAVRETGTSLTTALGPFWK</sequence>
<evidence type="ECO:0000313" key="3">
    <source>
        <dbReference type="Proteomes" id="UP000006250"/>
    </source>
</evidence>
<dbReference type="EMBL" id="AECZ01000027">
    <property type="protein sequence ID" value="EFL50057.1"/>
    <property type="molecule type" value="Genomic_DNA"/>
</dbReference>
<name>E1K051_SOLFR</name>
<dbReference type="AlphaFoldDB" id="E1K051"/>
<dbReference type="GO" id="GO:0004672">
    <property type="term" value="F:protein kinase activity"/>
    <property type="evidence" value="ECO:0007669"/>
    <property type="project" value="UniProtKB-ARBA"/>
</dbReference>
<dbReference type="STRING" id="596151.DesfrDRAFT_3251"/>
<dbReference type="InterPro" id="IPR008207">
    <property type="entry name" value="Sig_transdc_His_kin_Hpt_dom"/>
</dbReference>
<keyword evidence="3" id="KW-1185">Reference proteome</keyword>
<organism evidence="2 3">
    <name type="scientific">Solidesulfovibrio fructosivorans JJ]</name>
    <dbReference type="NCBI Taxonomy" id="596151"/>
    <lineage>
        <taxon>Bacteria</taxon>
        <taxon>Pseudomonadati</taxon>
        <taxon>Thermodesulfobacteriota</taxon>
        <taxon>Desulfovibrionia</taxon>
        <taxon>Desulfovibrionales</taxon>
        <taxon>Desulfovibrionaceae</taxon>
        <taxon>Solidesulfovibrio</taxon>
    </lineage>
</organism>
<evidence type="ECO:0000313" key="2">
    <source>
        <dbReference type="EMBL" id="EFL50057.1"/>
    </source>
</evidence>
<dbReference type="Proteomes" id="UP000006250">
    <property type="component" value="Unassembled WGS sequence"/>
</dbReference>
<dbReference type="GO" id="GO:0000160">
    <property type="term" value="P:phosphorelay signal transduction system"/>
    <property type="evidence" value="ECO:0007669"/>
    <property type="project" value="InterPro"/>
</dbReference>
<protein>
    <submittedName>
        <fullName evidence="2">Hpt domain protein</fullName>
    </submittedName>
</protein>
<dbReference type="eggNOG" id="ENOG5032344">
    <property type="taxonomic scope" value="Bacteria"/>
</dbReference>
<dbReference type="InterPro" id="IPR036641">
    <property type="entry name" value="HPT_dom_sf"/>
</dbReference>
<gene>
    <name evidence="2" type="ORF">DesfrDRAFT_3251</name>
</gene>
<evidence type="ECO:0000259" key="1">
    <source>
        <dbReference type="Pfam" id="PF01627"/>
    </source>
</evidence>